<reference evidence="1 2" key="1">
    <citation type="journal article" date="2019" name="Sci. Rep.">
        <title>Orb-weaving spider Araneus ventricosus genome elucidates the spidroin gene catalogue.</title>
        <authorList>
            <person name="Kono N."/>
            <person name="Nakamura H."/>
            <person name="Ohtoshi R."/>
            <person name="Moran D.A.P."/>
            <person name="Shinohara A."/>
            <person name="Yoshida Y."/>
            <person name="Fujiwara M."/>
            <person name="Mori M."/>
            <person name="Tomita M."/>
            <person name="Arakawa K."/>
        </authorList>
    </citation>
    <scope>NUCLEOTIDE SEQUENCE [LARGE SCALE GENOMIC DNA]</scope>
</reference>
<evidence type="ECO:0000313" key="2">
    <source>
        <dbReference type="Proteomes" id="UP000499080"/>
    </source>
</evidence>
<dbReference type="OrthoDB" id="7975343at2759"/>
<dbReference type="EMBL" id="BGPR01006711">
    <property type="protein sequence ID" value="GBN21248.1"/>
    <property type="molecule type" value="Genomic_DNA"/>
</dbReference>
<proteinExistence type="predicted"/>
<organism evidence="1 2">
    <name type="scientific">Araneus ventricosus</name>
    <name type="common">Orbweaver spider</name>
    <name type="synonym">Epeira ventricosa</name>
    <dbReference type="NCBI Taxonomy" id="182803"/>
    <lineage>
        <taxon>Eukaryota</taxon>
        <taxon>Metazoa</taxon>
        <taxon>Ecdysozoa</taxon>
        <taxon>Arthropoda</taxon>
        <taxon>Chelicerata</taxon>
        <taxon>Arachnida</taxon>
        <taxon>Araneae</taxon>
        <taxon>Araneomorphae</taxon>
        <taxon>Entelegynae</taxon>
        <taxon>Araneoidea</taxon>
        <taxon>Araneidae</taxon>
        <taxon>Araneus</taxon>
    </lineage>
</organism>
<name>A0A4Y2M2H4_ARAVE</name>
<keyword evidence="2" id="KW-1185">Reference proteome</keyword>
<sequence>MEEEKKIVQDFSNRWRFTLQNMQNMKRWNIFGTDEVHFPHPRYVNTQNCRIWATGNPFGLQPVLFILKSNCAGLSIVYRRAILFRRDRSCGSCYLHRQ</sequence>
<gene>
    <name evidence="1" type="ORF">AVEN_205897_1</name>
</gene>
<dbReference type="AlphaFoldDB" id="A0A4Y2M2H4"/>
<comment type="caution">
    <text evidence="1">The sequence shown here is derived from an EMBL/GenBank/DDBJ whole genome shotgun (WGS) entry which is preliminary data.</text>
</comment>
<protein>
    <submittedName>
        <fullName evidence="1">Uncharacterized protein</fullName>
    </submittedName>
</protein>
<accession>A0A4Y2M2H4</accession>
<evidence type="ECO:0000313" key="1">
    <source>
        <dbReference type="EMBL" id="GBN21248.1"/>
    </source>
</evidence>
<dbReference type="Proteomes" id="UP000499080">
    <property type="component" value="Unassembled WGS sequence"/>
</dbReference>